<feature type="transmembrane region" description="Helical" evidence="5">
    <location>
        <begin position="59"/>
        <end position="76"/>
    </location>
</feature>
<feature type="transmembrane region" description="Helical" evidence="5">
    <location>
        <begin position="155"/>
        <end position="180"/>
    </location>
</feature>
<comment type="subcellular location">
    <subcellularLocation>
        <location evidence="1">Endomembrane system</location>
        <topology evidence="1">Multi-pass membrane protein</topology>
    </subcellularLocation>
</comment>
<name>A0A9W9FVX4_9EURO</name>
<proteinExistence type="predicted"/>
<dbReference type="InterPro" id="IPR019402">
    <property type="entry name" value="CWH43_N"/>
</dbReference>
<dbReference type="Pfam" id="PF10277">
    <property type="entry name" value="Frag1"/>
    <property type="match status" value="1"/>
</dbReference>
<dbReference type="AlphaFoldDB" id="A0A9W9FVX4"/>
<protein>
    <recommendedName>
        <fullName evidence="6">CWH43-like N-terminal domain-containing protein</fullName>
    </recommendedName>
</protein>
<dbReference type="InterPro" id="IPR050911">
    <property type="entry name" value="DRAM/TMEM150_Autophagy_Mod"/>
</dbReference>
<sequence length="241" mass="27518">MLIEFFWVFPVISASTWLTTLSGMLGHWYMMGEPTFGRMQPGQTIPFISDIGAQQLKPLFMIGSFITMFFMNVTFYQFVHYKEHVNSLFVYISFLFAMLGSVGLITLSVFDNLDHLFLHDTSVTIFLTGYLVSAAVICMDYFYLRASNRVNKRMLMTSFMIKITFVIVELAFIVAFRILAAGGNLQSDTAAVLEWIIAFTFTGYILSFIIDLLPSSQKFPDSHQYQQLEMGMDTSSSRLMI</sequence>
<feature type="transmembrane region" description="Helical" evidence="5">
    <location>
        <begin position="122"/>
        <end position="143"/>
    </location>
</feature>
<keyword evidence="8" id="KW-1185">Reference proteome</keyword>
<evidence type="ECO:0000256" key="5">
    <source>
        <dbReference type="SAM" id="Phobius"/>
    </source>
</evidence>
<evidence type="ECO:0000256" key="4">
    <source>
        <dbReference type="ARBA" id="ARBA00023136"/>
    </source>
</evidence>
<evidence type="ECO:0000256" key="1">
    <source>
        <dbReference type="ARBA" id="ARBA00004127"/>
    </source>
</evidence>
<keyword evidence="2 5" id="KW-0812">Transmembrane</keyword>
<evidence type="ECO:0000256" key="2">
    <source>
        <dbReference type="ARBA" id="ARBA00022692"/>
    </source>
</evidence>
<dbReference type="OrthoDB" id="10032492at2759"/>
<gene>
    <name evidence="7" type="ORF">N7456_004130</name>
</gene>
<evidence type="ECO:0000256" key="3">
    <source>
        <dbReference type="ARBA" id="ARBA00022989"/>
    </source>
</evidence>
<feature type="transmembrane region" description="Helical" evidence="5">
    <location>
        <begin position="88"/>
        <end position="110"/>
    </location>
</feature>
<dbReference type="GO" id="GO:0012505">
    <property type="term" value="C:endomembrane system"/>
    <property type="evidence" value="ECO:0007669"/>
    <property type="project" value="UniProtKB-SubCell"/>
</dbReference>
<dbReference type="PANTHER" id="PTHR21324">
    <property type="entry name" value="FASTING-INDUCIBLE INTEGRAL MEMBRANE PROTEIN TM6P1-RELATED"/>
    <property type="match status" value="1"/>
</dbReference>
<keyword evidence="4 5" id="KW-0472">Membrane</keyword>
<feature type="transmembrane region" description="Helical" evidence="5">
    <location>
        <begin position="7"/>
        <end position="30"/>
    </location>
</feature>
<keyword evidence="3 5" id="KW-1133">Transmembrane helix</keyword>
<evidence type="ECO:0000313" key="8">
    <source>
        <dbReference type="Proteomes" id="UP001149165"/>
    </source>
</evidence>
<feature type="domain" description="CWH43-like N-terminal" evidence="6">
    <location>
        <begin position="5"/>
        <end position="213"/>
    </location>
</feature>
<reference evidence="7" key="1">
    <citation type="submission" date="2022-11" db="EMBL/GenBank/DDBJ databases">
        <authorList>
            <person name="Petersen C."/>
        </authorList>
    </citation>
    <scope>NUCLEOTIDE SEQUENCE</scope>
    <source>
        <strain evidence="7">IBT 30069</strain>
    </source>
</reference>
<evidence type="ECO:0000313" key="7">
    <source>
        <dbReference type="EMBL" id="KAJ5107455.1"/>
    </source>
</evidence>
<evidence type="ECO:0000259" key="6">
    <source>
        <dbReference type="Pfam" id="PF10277"/>
    </source>
</evidence>
<dbReference type="PANTHER" id="PTHR21324:SF2">
    <property type="entry name" value="EG:22E5.9 PROTEIN"/>
    <property type="match status" value="1"/>
</dbReference>
<feature type="transmembrane region" description="Helical" evidence="5">
    <location>
        <begin position="192"/>
        <end position="213"/>
    </location>
</feature>
<organism evidence="7 8">
    <name type="scientific">Penicillium angulare</name>
    <dbReference type="NCBI Taxonomy" id="116970"/>
    <lineage>
        <taxon>Eukaryota</taxon>
        <taxon>Fungi</taxon>
        <taxon>Dikarya</taxon>
        <taxon>Ascomycota</taxon>
        <taxon>Pezizomycotina</taxon>
        <taxon>Eurotiomycetes</taxon>
        <taxon>Eurotiomycetidae</taxon>
        <taxon>Eurotiales</taxon>
        <taxon>Aspergillaceae</taxon>
        <taxon>Penicillium</taxon>
    </lineage>
</organism>
<dbReference type="EMBL" id="JAPQKH010000003">
    <property type="protein sequence ID" value="KAJ5107455.1"/>
    <property type="molecule type" value="Genomic_DNA"/>
</dbReference>
<dbReference type="GO" id="GO:0005886">
    <property type="term" value="C:plasma membrane"/>
    <property type="evidence" value="ECO:0007669"/>
    <property type="project" value="TreeGrafter"/>
</dbReference>
<reference evidence="7" key="2">
    <citation type="journal article" date="2023" name="IMA Fungus">
        <title>Comparative genomic study of the Penicillium genus elucidates a diverse pangenome and 15 lateral gene transfer events.</title>
        <authorList>
            <person name="Petersen C."/>
            <person name="Sorensen T."/>
            <person name="Nielsen M.R."/>
            <person name="Sondergaard T.E."/>
            <person name="Sorensen J.L."/>
            <person name="Fitzpatrick D.A."/>
            <person name="Frisvad J.C."/>
            <person name="Nielsen K.L."/>
        </authorList>
    </citation>
    <scope>NUCLEOTIDE SEQUENCE</scope>
    <source>
        <strain evidence="7">IBT 30069</strain>
    </source>
</reference>
<dbReference type="Proteomes" id="UP001149165">
    <property type="component" value="Unassembled WGS sequence"/>
</dbReference>
<comment type="caution">
    <text evidence="7">The sequence shown here is derived from an EMBL/GenBank/DDBJ whole genome shotgun (WGS) entry which is preliminary data.</text>
</comment>
<accession>A0A9W9FVX4</accession>